<evidence type="ECO:0000313" key="4">
    <source>
        <dbReference type="Proteomes" id="UP001050975"/>
    </source>
</evidence>
<dbReference type="Proteomes" id="UP001050975">
    <property type="component" value="Unassembled WGS sequence"/>
</dbReference>
<protein>
    <recommendedName>
        <fullName evidence="2">Putative restriction endonuclease domain-containing protein</fullName>
    </recommendedName>
</protein>
<feature type="domain" description="Putative restriction endonuclease" evidence="2">
    <location>
        <begin position="26"/>
        <end position="211"/>
    </location>
</feature>
<dbReference type="AlphaFoldDB" id="A0AAV3WHM0"/>
<gene>
    <name evidence="3" type="ORF">MiSe_32870</name>
</gene>
<keyword evidence="4" id="KW-1185">Reference proteome</keyword>
<proteinExistence type="predicted"/>
<name>A0AAV3WHM0_9CYAN</name>
<organism evidence="3 4">
    <name type="scientific">Microseira wollei NIES-4236</name>
    <dbReference type="NCBI Taxonomy" id="2530354"/>
    <lineage>
        <taxon>Bacteria</taxon>
        <taxon>Bacillati</taxon>
        <taxon>Cyanobacteriota</taxon>
        <taxon>Cyanophyceae</taxon>
        <taxon>Oscillatoriophycideae</taxon>
        <taxon>Aerosakkonematales</taxon>
        <taxon>Aerosakkonemataceae</taxon>
        <taxon>Microseira</taxon>
    </lineage>
</organism>
<dbReference type="CDD" id="cd06260">
    <property type="entry name" value="DUF820-like"/>
    <property type="match status" value="1"/>
</dbReference>
<accession>A0AAV3WHM0</accession>
<reference evidence="3" key="1">
    <citation type="submission" date="2019-10" db="EMBL/GenBank/DDBJ databases">
        <title>Draft genome sequece of Microseira wollei NIES-4236.</title>
        <authorList>
            <person name="Yamaguchi H."/>
            <person name="Suzuki S."/>
            <person name="Kawachi M."/>
        </authorList>
    </citation>
    <scope>NUCLEOTIDE SEQUENCE</scope>
    <source>
        <strain evidence="3">NIES-4236</strain>
    </source>
</reference>
<evidence type="ECO:0000313" key="3">
    <source>
        <dbReference type="EMBL" id="GET38529.1"/>
    </source>
</evidence>
<dbReference type="EMBL" id="BLAY01000047">
    <property type="protein sequence ID" value="GET38529.1"/>
    <property type="molecule type" value="Genomic_DNA"/>
</dbReference>
<dbReference type="RefSeq" id="WP_226582277.1">
    <property type="nucleotide sequence ID" value="NZ_BLAY01000047.1"/>
</dbReference>
<evidence type="ECO:0000256" key="1">
    <source>
        <dbReference type="SAM" id="MobiDB-lite"/>
    </source>
</evidence>
<sequence>MVLVPHTPIEQVDPPLSPKETLPTMYDLPSEDPEEPGLPDEFHDLQPQLLSRTLRLTKYSRENCFTASDLNLYYDVKHPLWHKRPDWFLVVNVPRLYEGTDLRRSYVSWQEGQHPYVVVEFLSPGTESEDLGRFYNESSNKADDVDRVEEIETTRLTRQNPPSKFEVYEEYLRIPHYIIYSRYTQQLRHFKLDGGRYLEQSQNSNNPRIWLADLEIGLGIWSGVFEDVPSHWLRWCDREGNWLLTDTEQAQLEKEQAQAQLRQAAQNLLATGMEVSQIAEILCLSAEQVQAFFQRE</sequence>
<comment type="caution">
    <text evidence="3">The sequence shown here is derived from an EMBL/GenBank/DDBJ whole genome shotgun (WGS) entry which is preliminary data.</text>
</comment>
<feature type="region of interest" description="Disordered" evidence="1">
    <location>
        <begin position="1"/>
        <end position="20"/>
    </location>
</feature>
<dbReference type="PANTHER" id="PTHR33352:SF3">
    <property type="entry name" value="SLR1612 PROTEIN"/>
    <property type="match status" value="1"/>
</dbReference>
<dbReference type="InterPro" id="IPR008538">
    <property type="entry name" value="Uma2"/>
</dbReference>
<evidence type="ECO:0000259" key="2">
    <source>
        <dbReference type="Pfam" id="PF05685"/>
    </source>
</evidence>
<dbReference type="Pfam" id="PF05685">
    <property type="entry name" value="Uma2"/>
    <property type="match status" value="1"/>
</dbReference>
<dbReference type="PANTHER" id="PTHR33352">
    <property type="entry name" value="SLR1095 PROTEIN"/>
    <property type="match status" value="1"/>
</dbReference>